<dbReference type="InterPro" id="IPR007318">
    <property type="entry name" value="Phopholipid_MeTrfase"/>
</dbReference>
<dbReference type="AlphaFoldDB" id="A0A849KQI7"/>
<dbReference type="Gene3D" id="1.20.120.1630">
    <property type="match status" value="1"/>
</dbReference>
<protein>
    <submittedName>
        <fullName evidence="6">Isoprenylcysteine carboxylmethyltransferase family protein</fullName>
    </submittedName>
</protein>
<evidence type="ECO:0000256" key="5">
    <source>
        <dbReference type="SAM" id="Phobius"/>
    </source>
</evidence>
<feature type="transmembrane region" description="Helical" evidence="5">
    <location>
        <begin position="20"/>
        <end position="40"/>
    </location>
</feature>
<comment type="caution">
    <text evidence="6">The sequence shown here is derived from an EMBL/GenBank/DDBJ whole genome shotgun (WGS) entry which is preliminary data.</text>
</comment>
<dbReference type="PANTHER" id="PTHR12714:SF24">
    <property type="entry name" value="SLR1182 PROTEIN"/>
    <property type="match status" value="1"/>
</dbReference>
<sequence>MWVVARLLPGLSADWQWRLPVSVALAGAGGLVALAGVLAFRRHHTTVNPLNPDAASALVSTGIFAFTRNPMYLGMLVVLAAWGLYLSNLAAAVLVPLFVPCLNRLQILPEERVLRAKFGAAFDAYAARVRRWI</sequence>
<gene>
    <name evidence="6" type="ORF">HK415_14370</name>
</gene>
<organism evidence="6 7">
    <name type="scientific">Ramlibacter montanisoli</name>
    <dbReference type="NCBI Taxonomy" id="2732512"/>
    <lineage>
        <taxon>Bacteria</taxon>
        <taxon>Pseudomonadati</taxon>
        <taxon>Pseudomonadota</taxon>
        <taxon>Betaproteobacteria</taxon>
        <taxon>Burkholderiales</taxon>
        <taxon>Comamonadaceae</taxon>
        <taxon>Ramlibacter</taxon>
    </lineage>
</organism>
<dbReference type="Pfam" id="PF04191">
    <property type="entry name" value="PEMT"/>
    <property type="match status" value="1"/>
</dbReference>
<keyword evidence="6" id="KW-0489">Methyltransferase</keyword>
<dbReference type="EMBL" id="JABFCS010000001">
    <property type="protein sequence ID" value="NNU44089.1"/>
    <property type="molecule type" value="Genomic_DNA"/>
</dbReference>
<dbReference type="GO" id="GO:0032259">
    <property type="term" value="P:methylation"/>
    <property type="evidence" value="ECO:0007669"/>
    <property type="project" value="UniProtKB-KW"/>
</dbReference>
<evidence type="ECO:0000256" key="1">
    <source>
        <dbReference type="ARBA" id="ARBA00004127"/>
    </source>
</evidence>
<dbReference type="GO" id="GO:0012505">
    <property type="term" value="C:endomembrane system"/>
    <property type="evidence" value="ECO:0007669"/>
    <property type="project" value="UniProtKB-SubCell"/>
</dbReference>
<keyword evidence="6" id="KW-0808">Transferase</keyword>
<evidence type="ECO:0000313" key="7">
    <source>
        <dbReference type="Proteomes" id="UP000552954"/>
    </source>
</evidence>
<keyword evidence="2 5" id="KW-0812">Transmembrane</keyword>
<evidence type="ECO:0000256" key="3">
    <source>
        <dbReference type="ARBA" id="ARBA00022989"/>
    </source>
</evidence>
<accession>A0A849KQI7</accession>
<reference evidence="6 7" key="1">
    <citation type="submission" date="2020-05" db="EMBL/GenBank/DDBJ databases">
        <authorList>
            <person name="Khan S.A."/>
            <person name="Jeon C.O."/>
            <person name="Chun B.H."/>
        </authorList>
    </citation>
    <scope>NUCLEOTIDE SEQUENCE [LARGE SCALE GENOMIC DNA]</scope>
    <source>
        <strain evidence="6 7">B156</strain>
    </source>
</reference>
<evidence type="ECO:0000256" key="2">
    <source>
        <dbReference type="ARBA" id="ARBA00022692"/>
    </source>
</evidence>
<reference evidence="6 7" key="2">
    <citation type="submission" date="2020-06" db="EMBL/GenBank/DDBJ databases">
        <title>Ramlibacter rhizophilus sp. nov., isolated from rhizosphere soil of national flower Mugunghwa from South Korea.</title>
        <authorList>
            <person name="Zheng-Fei Y."/>
            <person name="Huan T."/>
        </authorList>
    </citation>
    <scope>NUCLEOTIDE SEQUENCE [LARGE SCALE GENOMIC DNA]</scope>
    <source>
        <strain evidence="6 7">B156</strain>
    </source>
</reference>
<evidence type="ECO:0000313" key="6">
    <source>
        <dbReference type="EMBL" id="NNU44089.1"/>
    </source>
</evidence>
<proteinExistence type="predicted"/>
<name>A0A849KQI7_9BURK</name>
<dbReference type="GO" id="GO:0008168">
    <property type="term" value="F:methyltransferase activity"/>
    <property type="evidence" value="ECO:0007669"/>
    <property type="project" value="UniProtKB-KW"/>
</dbReference>
<feature type="transmembrane region" description="Helical" evidence="5">
    <location>
        <begin position="72"/>
        <end position="99"/>
    </location>
</feature>
<keyword evidence="3 5" id="KW-1133">Transmembrane helix</keyword>
<dbReference type="Proteomes" id="UP000552954">
    <property type="component" value="Unassembled WGS sequence"/>
</dbReference>
<dbReference type="RefSeq" id="WP_171560410.1">
    <property type="nucleotide sequence ID" value="NZ_JABFCS010000001.1"/>
</dbReference>
<evidence type="ECO:0000256" key="4">
    <source>
        <dbReference type="ARBA" id="ARBA00023136"/>
    </source>
</evidence>
<comment type="subcellular location">
    <subcellularLocation>
        <location evidence="1">Endomembrane system</location>
        <topology evidence="1">Multi-pass membrane protein</topology>
    </subcellularLocation>
</comment>
<keyword evidence="7" id="KW-1185">Reference proteome</keyword>
<keyword evidence="4 5" id="KW-0472">Membrane</keyword>
<dbReference type="PANTHER" id="PTHR12714">
    <property type="entry name" value="PROTEIN-S ISOPRENYLCYSTEINE O-METHYLTRANSFERASE"/>
    <property type="match status" value="1"/>
</dbReference>